<comment type="subcellular location">
    <subcellularLocation>
        <location evidence="3">Cell projection</location>
        <location evidence="3">Ruffle membrane</location>
    </subcellularLocation>
    <subcellularLocation>
        <location evidence="1">Cytoplasm</location>
    </subcellularLocation>
    <subcellularLocation>
        <location evidence="4">Mitochondrion inner membrane</location>
        <topology evidence="4">Peripheral membrane protein</topology>
    </subcellularLocation>
    <subcellularLocation>
        <location evidence="2">Mitochondrion intermembrane space</location>
    </subcellularLocation>
</comment>
<evidence type="ECO:0000256" key="1">
    <source>
        <dbReference type="ARBA" id="ARBA00004496"/>
    </source>
</evidence>
<dbReference type="GO" id="GO:0006631">
    <property type="term" value="P:fatty acid metabolic process"/>
    <property type="evidence" value="ECO:0007669"/>
    <property type="project" value="UniProtKB-KW"/>
</dbReference>
<dbReference type="GO" id="GO:0016787">
    <property type="term" value="F:hydrolase activity"/>
    <property type="evidence" value="ECO:0007669"/>
    <property type="project" value="UniProtKB-KW"/>
</dbReference>
<evidence type="ECO:0000256" key="18">
    <source>
        <dbReference type="ARBA" id="ARBA00038456"/>
    </source>
</evidence>
<reference evidence="29 30" key="1">
    <citation type="submission" date="2019-03" db="EMBL/GenBank/DDBJ databases">
        <authorList>
            <person name="Gaulin E."/>
            <person name="Dumas B."/>
        </authorList>
    </citation>
    <scope>NUCLEOTIDE SEQUENCE [LARGE SCALE GENOMIC DNA]</scope>
    <source>
        <strain evidence="29">CBS 568.67</strain>
    </source>
</reference>
<organism evidence="29 30">
    <name type="scientific">Aphanomyces stellatus</name>
    <dbReference type="NCBI Taxonomy" id="120398"/>
    <lineage>
        <taxon>Eukaryota</taxon>
        <taxon>Sar</taxon>
        <taxon>Stramenopiles</taxon>
        <taxon>Oomycota</taxon>
        <taxon>Saprolegniomycetes</taxon>
        <taxon>Saprolegniales</taxon>
        <taxon>Verrucalvaceae</taxon>
        <taxon>Aphanomyces</taxon>
    </lineage>
</organism>
<evidence type="ECO:0000256" key="3">
    <source>
        <dbReference type="ARBA" id="ARBA00004632"/>
    </source>
</evidence>
<comment type="catalytic activity">
    <reaction evidence="25">
        <text>dodecanoyl-CoA + H2O = dodecanoate + CoA + H(+)</text>
        <dbReference type="Rhea" id="RHEA:30135"/>
        <dbReference type="ChEBI" id="CHEBI:15377"/>
        <dbReference type="ChEBI" id="CHEBI:15378"/>
        <dbReference type="ChEBI" id="CHEBI:18262"/>
        <dbReference type="ChEBI" id="CHEBI:57287"/>
        <dbReference type="ChEBI" id="CHEBI:57375"/>
    </reaction>
    <physiologicalReaction direction="left-to-right" evidence="25">
        <dbReference type="Rhea" id="RHEA:30136"/>
    </physiologicalReaction>
</comment>
<reference evidence="28" key="2">
    <citation type="submission" date="2019-06" db="EMBL/GenBank/DDBJ databases">
        <title>Genomics analysis of Aphanomyces spp. identifies a new class of oomycete effector associated with host adaptation.</title>
        <authorList>
            <person name="Gaulin E."/>
        </authorList>
    </citation>
    <scope>NUCLEOTIDE SEQUENCE</scope>
    <source>
        <strain evidence="28">CBS 578.67</strain>
    </source>
</reference>
<keyword evidence="9" id="KW-0378">Hydrolase</keyword>
<feature type="domain" description="Thioesterase" evidence="27">
    <location>
        <begin position="118"/>
        <end position="191"/>
    </location>
</feature>
<evidence type="ECO:0000256" key="26">
    <source>
        <dbReference type="ARBA" id="ARBA00048180"/>
    </source>
</evidence>
<evidence type="ECO:0000256" key="25">
    <source>
        <dbReference type="ARBA" id="ARBA00048074"/>
    </source>
</evidence>
<keyword evidence="8" id="KW-0999">Mitochondrion inner membrane</keyword>
<keyword evidence="10" id="KW-0276">Fatty acid metabolism</keyword>
<evidence type="ECO:0000256" key="4">
    <source>
        <dbReference type="ARBA" id="ARBA00004637"/>
    </source>
</evidence>
<keyword evidence="5" id="KW-1003">Cell membrane</keyword>
<dbReference type="InterPro" id="IPR006683">
    <property type="entry name" value="Thioestr_dom"/>
</dbReference>
<dbReference type="Proteomes" id="UP000332933">
    <property type="component" value="Unassembled WGS sequence"/>
</dbReference>
<evidence type="ECO:0000256" key="24">
    <source>
        <dbReference type="ARBA" id="ARBA00047969"/>
    </source>
</evidence>
<dbReference type="CDD" id="cd03443">
    <property type="entry name" value="PaaI_thioesterase"/>
    <property type="match status" value="1"/>
</dbReference>
<evidence type="ECO:0000313" key="30">
    <source>
        <dbReference type="Proteomes" id="UP000332933"/>
    </source>
</evidence>
<comment type="catalytic activity">
    <reaction evidence="24">
        <text>decanoyl-CoA + H2O = decanoate + CoA + H(+)</text>
        <dbReference type="Rhea" id="RHEA:40059"/>
        <dbReference type="ChEBI" id="CHEBI:15377"/>
        <dbReference type="ChEBI" id="CHEBI:15378"/>
        <dbReference type="ChEBI" id="CHEBI:27689"/>
        <dbReference type="ChEBI" id="CHEBI:57287"/>
        <dbReference type="ChEBI" id="CHEBI:61430"/>
    </reaction>
    <physiologicalReaction direction="left-to-right" evidence="24">
        <dbReference type="Rhea" id="RHEA:40060"/>
    </physiologicalReaction>
</comment>
<dbReference type="GO" id="GO:0032587">
    <property type="term" value="C:ruffle membrane"/>
    <property type="evidence" value="ECO:0007669"/>
    <property type="project" value="UniProtKB-SubCell"/>
</dbReference>
<dbReference type="PANTHER" id="PTHR12418:SF19">
    <property type="entry name" value="ACYL-COENZYME A THIOESTERASE THEM4"/>
    <property type="match status" value="1"/>
</dbReference>
<evidence type="ECO:0000313" key="29">
    <source>
        <dbReference type="EMBL" id="VFT90538.1"/>
    </source>
</evidence>
<name>A0A485L0Z4_9STRA</name>
<evidence type="ECO:0000256" key="8">
    <source>
        <dbReference type="ARBA" id="ARBA00022792"/>
    </source>
</evidence>
<evidence type="ECO:0000313" key="28">
    <source>
        <dbReference type="EMBL" id="KAF0695488.1"/>
    </source>
</evidence>
<evidence type="ECO:0000256" key="10">
    <source>
        <dbReference type="ARBA" id="ARBA00022832"/>
    </source>
</evidence>
<sequence>MVDKRKVELGAACAVESPKKTRCNSIETGATTDVVDIASTVVVLTVPSKLVDISRSSEYTPMSDDVFHNTSLAFSDTHYIHSLNIPGKYEAFDVYGRNDKEGIVSGVYFGKKLCGHEGIVHGGCISTILDELFGWTMFWMTNQVGFTANLSVNFRKPLPVDTFGIITSELDRRERRKVFMKARLEDNDGNLYAEATALFILPKSDTA</sequence>
<evidence type="ECO:0000256" key="5">
    <source>
        <dbReference type="ARBA" id="ARBA00022475"/>
    </source>
</evidence>
<comment type="catalytic activity">
    <reaction evidence="22">
        <text>octanoyl-CoA + H2O = octanoate + CoA + H(+)</text>
        <dbReference type="Rhea" id="RHEA:30143"/>
        <dbReference type="ChEBI" id="CHEBI:15377"/>
        <dbReference type="ChEBI" id="CHEBI:15378"/>
        <dbReference type="ChEBI" id="CHEBI:25646"/>
        <dbReference type="ChEBI" id="CHEBI:57287"/>
        <dbReference type="ChEBI" id="CHEBI:57386"/>
    </reaction>
    <physiologicalReaction direction="left-to-right" evidence="22">
        <dbReference type="Rhea" id="RHEA:30144"/>
    </physiologicalReaction>
</comment>
<evidence type="ECO:0000256" key="14">
    <source>
        <dbReference type="ARBA" id="ARBA00023136"/>
    </source>
</evidence>
<evidence type="ECO:0000256" key="22">
    <source>
        <dbReference type="ARBA" id="ARBA00047588"/>
    </source>
</evidence>
<gene>
    <name evidence="29" type="primary">Aste57867_13705</name>
    <name evidence="28" type="ORF">As57867_013655</name>
    <name evidence="29" type="ORF">ASTE57867_13705</name>
</gene>
<dbReference type="OrthoDB" id="506431at2759"/>
<evidence type="ECO:0000256" key="19">
    <source>
        <dbReference type="ARBA" id="ARBA00038848"/>
    </source>
</evidence>
<evidence type="ECO:0000256" key="12">
    <source>
        <dbReference type="ARBA" id="ARBA00023098"/>
    </source>
</evidence>
<evidence type="ECO:0000256" key="6">
    <source>
        <dbReference type="ARBA" id="ARBA00022490"/>
    </source>
</evidence>
<dbReference type="SUPFAM" id="SSF54637">
    <property type="entry name" value="Thioesterase/thiol ester dehydrase-isomerase"/>
    <property type="match status" value="1"/>
</dbReference>
<dbReference type="AlphaFoldDB" id="A0A485L0Z4"/>
<keyword evidence="30" id="KW-1185">Reference proteome</keyword>
<dbReference type="InterPro" id="IPR029069">
    <property type="entry name" value="HotDog_dom_sf"/>
</dbReference>
<dbReference type="GO" id="GO:0005743">
    <property type="term" value="C:mitochondrial inner membrane"/>
    <property type="evidence" value="ECO:0007669"/>
    <property type="project" value="UniProtKB-SubCell"/>
</dbReference>
<dbReference type="Pfam" id="PF03061">
    <property type="entry name" value="4HBT"/>
    <property type="match status" value="1"/>
</dbReference>
<comment type="catalytic activity">
    <reaction evidence="17">
        <text>(9Z)-octadecenoyl-CoA + H2O = (9Z)-octadecenoate + CoA + H(+)</text>
        <dbReference type="Rhea" id="RHEA:40139"/>
        <dbReference type="ChEBI" id="CHEBI:15377"/>
        <dbReference type="ChEBI" id="CHEBI:15378"/>
        <dbReference type="ChEBI" id="CHEBI:30823"/>
        <dbReference type="ChEBI" id="CHEBI:57287"/>
        <dbReference type="ChEBI" id="CHEBI:57387"/>
    </reaction>
    <physiologicalReaction direction="left-to-right" evidence="17">
        <dbReference type="Rhea" id="RHEA:40140"/>
    </physiologicalReaction>
</comment>
<comment type="similarity">
    <text evidence="18">Belongs to the THEM4/THEM5 thioesterase family.</text>
</comment>
<evidence type="ECO:0000256" key="13">
    <source>
        <dbReference type="ARBA" id="ARBA00023128"/>
    </source>
</evidence>
<dbReference type="InterPro" id="IPR052365">
    <property type="entry name" value="THEM4/THEM5_acyl-CoA_thioest"/>
</dbReference>
<evidence type="ECO:0000256" key="17">
    <source>
        <dbReference type="ARBA" id="ARBA00037002"/>
    </source>
</evidence>
<keyword evidence="13" id="KW-0496">Mitochondrion</keyword>
<comment type="catalytic activity">
    <reaction evidence="16">
        <text>(5Z,8Z,11Z,14Z)-eicosatetraenoyl-CoA + H2O = (5Z,8Z,11Z,14Z)-eicosatetraenoate + CoA + H(+)</text>
        <dbReference type="Rhea" id="RHEA:40151"/>
        <dbReference type="ChEBI" id="CHEBI:15377"/>
        <dbReference type="ChEBI" id="CHEBI:15378"/>
        <dbReference type="ChEBI" id="CHEBI:32395"/>
        <dbReference type="ChEBI" id="CHEBI:57287"/>
        <dbReference type="ChEBI" id="CHEBI:57368"/>
    </reaction>
    <physiologicalReaction direction="left-to-right" evidence="16">
        <dbReference type="Rhea" id="RHEA:40152"/>
    </physiologicalReaction>
</comment>
<evidence type="ECO:0000256" key="21">
    <source>
        <dbReference type="ARBA" id="ARBA00043210"/>
    </source>
</evidence>
<evidence type="ECO:0000256" key="23">
    <source>
        <dbReference type="ARBA" id="ARBA00047734"/>
    </source>
</evidence>
<keyword evidence="14" id="KW-0472">Membrane</keyword>
<keyword evidence="6" id="KW-0963">Cytoplasm</keyword>
<accession>A0A485L0Z4</accession>
<dbReference type="EMBL" id="CAADRA010005498">
    <property type="protein sequence ID" value="VFT90538.1"/>
    <property type="molecule type" value="Genomic_DNA"/>
</dbReference>
<dbReference type="PANTHER" id="PTHR12418">
    <property type="entry name" value="ACYL-COENZYME A THIOESTERASE THEM4"/>
    <property type="match status" value="1"/>
</dbReference>
<comment type="catalytic activity">
    <reaction evidence="23">
        <text>hexadecanoyl-CoA + H2O = hexadecanoate + CoA + H(+)</text>
        <dbReference type="Rhea" id="RHEA:16645"/>
        <dbReference type="ChEBI" id="CHEBI:7896"/>
        <dbReference type="ChEBI" id="CHEBI:15377"/>
        <dbReference type="ChEBI" id="CHEBI:15378"/>
        <dbReference type="ChEBI" id="CHEBI:57287"/>
        <dbReference type="ChEBI" id="CHEBI:57379"/>
        <dbReference type="EC" id="3.1.2.2"/>
    </reaction>
    <physiologicalReaction direction="left-to-right" evidence="23">
        <dbReference type="Rhea" id="RHEA:16646"/>
    </physiologicalReaction>
</comment>
<evidence type="ECO:0000256" key="20">
    <source>
        <dbReference type="ARBA" id="ARBA00040123"/>
    </source>
</evidence>
<proteinExistence type="inferred from homology"/>
<dbReference type="Gene3D" id="3.10.129.10">
    <property type="entry name" value="Hotdog Thioesterase"/>
    <property type="match status" value="1"/>
</dbReference>
<keyword evidence="12" id="KW-0443">Lipid metabolism</keyword>
<dbReference type="GO" id="GO:0005758">
    <property type="term" value="C:mitochondrial intermembrane space"/>
    <property type="evidence" value="ECO:0007669"/>
    <property type="project" value="UniProtKB-SubCell"/>
</dbReference>
<evidence type="ECO:0000256" key="2">
    <source>
        <dbReference type="ARBA" id="ARBA00004569"/>
    </source>
</evidence>
<evidence type="ECO:0000256" key="11">
    <source>
        <dbReference type="ARBA" id="ARBA00022946"/>
    </source>
</evidence>
<keyword evidence="15" id="KW-0966">Cell projection</keyword>
<keyword evidence="7" id="KW-0053">Apoptosis</keyword>
<evidence type="ECO:0000256" key="7">
    <source>
        <dbReference type="ARBA" id="ARBA00022703"/>
    </source>
</evidence>
<comment type="catalytic activity">
    <reaction evidence="26">
        <text>tetradecanoyl-CoA + H2O = tetradecanoate + CoA + H(+)</text>
        <dbReference type="Rhea" id="RHEA:40119"/>
        <dbReference type="ChEBI" id="CHEBI:15377"/>
        <dbReference type="ChEBI" id="CHEBI:15378"/>
        <dbReference type="ChEBI" id="CHEBI:30807"/>
        <dbReference type="ChEBI" id="CHEBI:57287"/>
        <dbReference type="ChEBI" id="CHEBI:57385"/>
    </reaction>
    <physiologicalReaction direction="left-to-right" evidence="26">
        <dbReference type="Rhea" id="RHEA:40120"/>
    </physiologicalReaction>
</comment>
<dbReference type="EC" id="3.1.2.2" evidence="19"/>
<evidence type="ECO:0000256" key="16">
    <source>
        <dbReference type="ARBA" id="ARBA00035852"/>
    </source>
</evidence>
<dbReference type="EMBL" id="VJMH01005477">
    <property type="protein sequence ID" value="KAF0695488.1"/>
    <property type="molecule type" value="Genomic_DNA"/>
</dbReference>
<evidence type="ECO:0000259" key="27">
    <source>
        <dbReference type="Pfam" id="PF03061"/>
    </source>
</evidence>
<keyword evidence="11" id="KW-0809">Transit peptide</keyword>
<protein>
    <recommendedName>
        <fullName evidence="20">Acyl-coenzyme A thioesterase THEM4</fullName>
        <ecNumber evidence="19">3.1.2.2</ecNumber>
    </recommendedName>
    <alternativeName>
        <fullName evidence="21">Thioesterase superfamily member 4</fullName>
    </alternativeName>
</protein>
<evidence type="ECO:0000256" key="9">
    <source>
        <dbReference type="ARBA" id="ARBA00022801"/>
    </source>
</evidence>
<evidence type="ECO:0000256" key="15">
    <source>
        <dbReference type="ARBA" id="ARBA00023273"/>
    </source>
</evidence>